<dbReference type="PANTHER" id="PTHR21666:SF270">
    <property type="entry name" value="MUREIN HYDROLASE ACTIVATOR ENVC"/>
    <property type="match status" value="1"/>
</dbReference>
<comment type="caution">
    <text evidence="3">The sequence shown here is derived from an EMBL/GenBank/DDBJ whole genome shotgun (WGS) entry which is preliminary data.</text>
</comment>
<name>A0A243Q3F9_9ACTN</name>
<evidence type="ECO:0000313" key="4">
    <source>
        <dbReference type="Proteomes" id="UP000194632"/>
    </source>
</evidence>
<dbReference type="AlphaFoldDB" id="A0A243Q3F9"/>
<dbReference type="Proteomes" id="UP000194632">
    <property type="component" value="Unassembled WGS sequence"/>
</dbReference>
<sequence length="245" mass="25473">MLDGEEVSGTSTRSAAAAGLGGSLLAAVVLCAAGGTAATALADRHDLTVTPLTQAGVPVDVQSAAAPRSVTVGSVAEQRSRTSARASSRDELTSVMRELAQPDRARPSEPPVPQRPRSAAPTYGTVTSSYGARWSTTHYGLDIANSIGTPVVSTSDGQIIESGPADGFGLWIRVLQDDGTIGVYGHINETLVSVGQRVLAGEQIATVGNRGYSTGPHLHYEVWQQDGPKLDPAQWLRTRGVYVVG</sequence>
<feature type="region of interest" description="Disordered" evidence="1">
    <location>
        <begin position="72"/>
        <end position="127"/>
    </location>
</feature>
<evidence type="ECO:0000259" key="2">
    <source>
        <dbReference type="Pfam" id="PF01551"/>
    </source>
</evidence>
<keyword evidence="4" id="KW-1185">Reference proteome</keyword>
<dbReference type="PANTHER" id="PTHR21666">
    <property type="entry name" value="PEPTIDASE-RELATED"/>
    <property type="match status" value="1"/>
</dbReference>
<dbReference type="STRING" id="417102.CA982_24705"/>
<dbReference type="GO" id="GO:0004222">
    <property type="term" value="F:metalloendopeptidase activity"/>
    <property type="evidence" value="ECO:0007669"/>
    <property type="project" value="TreeGrafter"/>
</dbReference>
<organism evidence="3 4">
    <name type="scientific">Gordonia lacunae</name>
    <dbReference type="NCBI Taxonomy" id="417102"/>
    <lineage>
        <taxon>Bacteria</taxon>
        <taxon>Bacillati</taxon>
        <taxon>Actinomycetota</taxon>
        <taxon>Actinomycetes</taxon>
        <taxon>Mycobacteriales</taxon>
        <taxon>Gordoniaceae</taxon>
        <taxon>Gordonia</taxon>
    </lineage>
</organism>
<dbReference type="CDD" id="cd12797">
    <property type="entry name" value="M23_peptidase"/>
    <property type="match status" value="1"/>
</dbReference>
<accession>A0A243Q3F9</accession>
<dbReference type="InterPro" id="IPR011055">
    <property type="entry name" value="Dup_hybrid_motif"/>
</dbReference>
<reference evidence="3 4" key="1">
    <citation type="submission" date="2017-05" db="EMBL/GenBank/DDBJ databases">
        <title>Biotechnological potential of actinobacteria isolated from South African environments.</title>
        <authorList>
            <person name="Le Roes-Hill M."/>
            <person name="Prins A."/>
            <person name="Durrell K.A."/>
        </authorList>
    </citation>
    <scope>NUCLEOTIDE SEQUENCE [LARGE SCALE GENOMIC DNA]</scope>
    <source>
        <strain evidence="3">BS2</strain>
    </source>
</reference>
<dbReference type="InterPro" id="IPR016047">
    <property type="entry name" value="M23ase_b-sheet_dom"/>
</dbReference>
<dbReference type="OrthoDB" id="1099523at2"/>
<feature type="domain" description="M23ase beta-sheet core" evidence="2">
    <location>
        <begin position="137"/>
        <end position="231"/>
    </location>
</feature>
<dbReference type="Pfam" id="PF01551">
    <property type="entry name" value="Peptidase_M23"/>
    <property type="match status" value="1"/>
</dbReference>
<dbReference type="EMBL" id="NGFO01000049">
    <property type="protein sequence ID" value="OUC75827.1"/>
    <property type="molecule type" value="Genomic_DNA"/>
</dbReference>
<proteinExistence type="predicted"/>
<dbReference type="InterPro" id="IPR050570">
    <property type="entry name" value="Cell_wall_metabolism_enzyme"/>
</dbReference>
<evidence type="ECO:0000256" key="1">
    <source>
        <dbReference type="SAM" id="MobiDB-lite"/>
    </source>
</evidence>
<gene>
    <name evidence="3" type="ORF">CA982_24705</name>
</gene>
<dbReference type="Gene3D" id="2.70.70.10">
    <property type="entry name" value="Glucose Permease (Domain IIA)"/>
    <property type="match status" value="1"/>
</dbReference>
<dbReference type="SUPFAM" id="SSF51261">
    <property type="entry name" value="Duplicated hybrid motif"/>
    <property type="match status" value="1"/>
</dbReference>
<protein>
    <submittedName>
        <fullName evidence="3">Peptidase M23</fullName>
    </submittedName>
</protein>
<evidence type="ECO:0000313" key="3">
    <source>
        <dbReference type="EMBL" id="OUC75827.1"/>
    </source>
</evidence>